<dbReference type="Pfam" id="PF00400">
    <property type="entry name" value="WD40"/>
    <property type="match status" value="1"/>
</dbReference>
<dbReference type="SUPFAM" id="SSF50978">
    <property type="entry name" value="WD40 repeat-like"/>
    <property type="match status" value="1"/>
</dbReference>
<dbReference type="KEGG" id="cvr:CHLNCDRAFT_138874"/>
<sequence length="380" mass="39727">MAAKDGPQLAELVHRSLPFTIHGVKWVPGTARFVVLGSRPRGTGVLQVYDLDGLELQQVAQAEQPHSLQCGSFGASAAADAHLAVGTQAGQLRLLDVARLDAGPLFSVQAHAGNVNALDAFGGQSTGCGPPVIATAGKDGGVRVWDPRQPDVPAAAFLPAAGPPPASSSAAGGAGAGGGGGASDCWCVAVGNSYNQMERCLLAGYQNGDIKMFDLRAARVRWESNVGKGVCGVQFDRRDIAMNKFVVTCLESQLCLFEARTQHPRHGFAAHTQRLAASEGREATLWGVHHLPQNRDVFMVCGGDGSLALHKYQYPDQRAVKDEDGEARGVAGSAEVVCERTISCQPVAAFDWSGDKAGAFVAAAFDQTVRVGMASRVATL</sequence>
<keyword evidence="1" id="KW-0853">WD repeat</keyword>
<dbReference type="STRING" id="554065.E1ZP88"/>
<dbReference type="eggNOG" id="ENOG502QRKB">
    <property type="taxonomic scope" value="Eukaryota"/>
</dbReference>
<keyword evidence="2" id="KW-0677">Repeat</keyword>
<evidence type="ECO:0000313" key="4">
    <source>
        <dbReference type="Proteomes" id="UP000008141"/>
    </source>
</evidence>
<dbReference type="SMART" id="SM00320">
    <property type="entry name" value="WD40"/>
    <property type="match status" value="3"/>
</dbReference>
<accession>E1ZP88</accession>
<dbReference type="InterPro" id="IPR036322">
    <property type="entry name" value="WD40_repeat_dom_sf"/>
</dbReference>
<evidence type="ECO:0000313" key="3">
    <source>
        <dbReference type="EMBL" id="EFN52403.1"/>
    </source>
</evidence>
<reference evidence="3 4" key="1">
    <citation type="journal article" date="2010" name="Plant Cell">
        <title>The Chlorella variabilis NC64A genome reveals adaptation to photosymbiosis, coevolution with viruses, and cryptic sex.</title>
        <authorList>
            <person name="Blanc G."/>
            <person name="Duncan G."/>
            <person name="Agarkova I."/>
            <person name="Borodovsky M."/>
            <person name="Gurnon J."/>
            <person name="Kuo A."/>
            <person name="Lindquist E."/>
            <person name="Lucas S."/>
            <person name="Pangilinan J."/>
            <person name="Polle J."/>
            <person name="Salamov A."/>
            <person name="Terry A."/>
            <person name="Yamada T."/>
            <person name="Dunigan D.D."/>
            <person name="Grigoriev I.V."/>
            <person name="Claverie J.M."/>
            <person name="Van Etten J.L."/>
        </authorList>
    </citation>
    <scope>NUCLEOTIDE SEQUENCE [LARGE SCALE GENOMIC DNA]</scope>
    <source>
        <strain evidence="3 4">NC64A</strain>
    </source>
</reference>
<dbReference type="Gene3D" id="2.130.10.10">
    <property type="entry name" value="YVTN repeat-like/Quinoprotein amine dehydrogenase"/>
    <property type="match status" value="1"/>
</dbReference>
<evidence type="ECO:0000256" key="2">
    <source>
        <dbReference type="ARBA" id="ARBA00022737"/>
    </source>
</evidence>
<organism evidence="4">
    <name type="scientific">Chlorella variabilis</name>
    <name type="common">Green alga</name>
    <dbReference type="NCBI Taxonomy" id="554065"/>
    <lineage>
        <taxon>Eukaryota</taxon>
        <taxon>Viridiplantae</taxon>
        <taxon>Chlorophyta</taxon>
        <taxon>core chlorophytes</taxon>
        <taxon>Trebouxiophyceae</taxon>
        <taxon>Chlorellales</taxon>
        <taxon>Chlorellaceae</taxon>
        <taxon>Chlorella clade</taxon>
        <taxon>Chlorella</taxon>
    </lineage>
</organism>
<dbReference type="InterPro" id="IPR001680">
    <property type="entry name" value="WD40_rpt"/>
</dbReference>
<dbReference type="AlphaFoldDB" id="E1ZP88"/>
<name>E1ZP88_CHLVA</name>
<gene>
    <name evidence="3" type="ORF">CHLNCDRAFT_138874</name>
</gene>
<dbReference type="Proteomes" id="UP000008141">
    <property type="component" value="Unassembled WGS sequence"/>
</dbReference>
<dbReference type="OrthoDB" id="10248252at2759"/>
<proteinExistence type="predicted"/>
<dbReference type="GeneID" id="17351792"/>
<dbReference type="RefSeq" id="XP_005844505.1">
    <property type="nucleotide sequence ID" value="XM_005844443.1"/>
</dbReference>
<dbReference type="EMBL" id="GL433856">
    <property type="protein sequence ID" value="EFN52403.1"/>
    <property type="molecule type" value="Genomic_DNA"/>
</dbReference>
<keyword evidence="4" id="KW-1185">Reference proteome</keyword>
<evidence type="ECO:0000256" key="1">
    <source>
        <dbReference type="ARBA" id="ARBA00022574"/>
    </source>
</evidence>
<dbReference type="InParanoid" id="E1ZP88"/>
<protein>
    <recommendedName>
        <fullName evidence="5">WD repeat-containing protein 92</fullName>
    </recommendedName>
</protein>
<evidence type="ECO:0008006" key="5">
    <source>
        <dbReference type="Google" id="ProtNLM"/>
    </source>
</evidence>
<dbReference type="OMA" id="CLWKYNY"/>
<dbReference type="PANTHER" id="PTHR10971">
    <property type="entry name" value="MRNA EXPORT FACTOR AND BUB3"/>
    <property type="match status" value="1"/>
</dbReference>
<dbReference type="InterPro" id="IPR015943">
    <property type="entry name" value="WD40/YVTN_repeat-like_dom_sf"/>
</dbReference>